<dbReference type="AlphaFoldDB" id="A0A212LH42"/>
<dbReference type="GO" id="GO:0005829">
    <property type="term" value="C:cytosol"/>
    <property type="evidence" value="ECO:0007669"/>
    <property type="project" value="TreeGrafter"/>
</dbReference>
<dbReference type="PANTHER" id="PTHR42686">
    <property type="entry name" value="GH17980P-RELATED"/>
    <property type="match status" value="1"/>
</dbReference>
<reference evidence="2" key="1">
    <citation type="submission" date="2016-08" db="EMBL/GenBank/DDBJ databases">
        <authorList>
            <person name="Seilhamer J.J."/>
        </authorList>
    </citation>
    <scope>NUCLEOTIDE SEQUENCE</scope>
    <source>
        <strain evidence="2">86</strain>
    </source>
</reference>
<dbReference type="SUPFAM" id="SSF51430">
    <property type="entry name" value="NAD(P)-linked oxidoreductase"/>
    <property type="match status" value="1"/>
</dbReference>
<dbReference type="Pfam" id="PF00248">
    <property type="entry name" value="Aldo_ket_red"/>
    <property type="match status" value="1"/>
</dbReference>
<organism evidence="2">
    <name type="scientific">uncultured Pleomorphomonas sp</name>
    <dbReference type="NCBI Taxonomy" id="442121"/>
    <lineage>
        <taxon>Bacteria</taxon>
        <taxon>Pseudomonadati</taxon>
        <taxon>Pseudomonadota</taxon>
        <taxon>Alphaproteobacteria</taxon>
        <taxon>Hyphomicrobiales</taxon>
        <taxon>Pleomorphomonadaceae</taxon>
        <taxon>Pleomorphomonas</taxon>
        <taxon>environmental samples</taxon>
    </lineage>
</organism>
<dbReference type="InterPro" id="IPR020471">
    <property type="entry name" value="AKR"/>
</dbReference>
<dbReference type="Gene3D" id="3.20.20.100">
    <property type="entry name" value="NADP-dependent oxidoreductase domain"/>
    <property type="match status" value="1"/>
</dbReference>
<feature type="domain" description="NADP-dependent oxidoreductase" evidence="1">
    <location>
        <begin position="19"/>
        <end position="328"/>
    </location>
</feature>
<sequence>MTTNISPLDAVSAPSIPGRIGFGASGLGTLTWDVPDDVAQAILDAAWAAGFRYYDTSPLYGFGLSELRLGRFLRNVPRADYILSTKVGRYFVPPKPGETPDKGGWVRPQPLVPILDYSYDGFMRSLEQSYNRLGVAAIDIVYIHDLDRRNLKSDFDRHYKAAVESGYKALDELRRAGVLKAIGVGLNESDVAANLIRNLDLDLVMLAGRYTLLEQPALEDFLPEAEKRGVGVVDVGVFNSGILVKPPEAGGNYDYGAAPEAVIQRARAIRATCEEFGVEMPAAAVQFPFGHSAVKSVVVGMSKLKAVHQNMDWFNAKIPVDLWAALKERGLLAVDAPTP</sequence>
<evidence type="ECO:0000313" key="2">
    <source>
        <dbReference type="EMBL" id="SCM76818.1"/>
    </source>
</evidence>
<dbReference type="InterPro" id="IPR023210">
    <property type="entry name" value="NADP_OxRdtase_dom"/>
</dbReference>
<dbReference type="InterPro" id="IPR036812">
    <property type="entry name" value="NAD(P)_OxRdtase_dom_sf"/>
</dbReference>
<proteinExistence type="predicted"/>
<dbReference type="PANTHER" id="PTHR42686:SF1">
    <property type="entry name" value="GH17980P-RELATED"/>
    <property type="match status" value="1"/>
</dbReference>
<name>A0A212LH42_9HYPH</name>
<evidence type="ECO:0000259" key="1">
    <source>
        <dbReference type="Pfam" id="PF00248"/>
    </source>
</evidence>
<gene>
    <name evidence="2" type="ORF">KL86PLE_40623</name>
</gene>
<dbReference type="GO" id="GO:0016491">
    <property type="term" value="F:oxidoreductase activity"/>
    <property type="evidence" value="ECO:0007669"/>
    <property type="project" value="InterPro"/>
</dbReference>
<accession>A0A212LH42</accession>
<protein>
    <submittedName>
        <fullName evidence="2">Putative oxidoreductase, aryl-alcohol dehydrogenase like protein</fullName>
    </submittedName>
</protein>
<dbReference type="RefSeq" id="WP_288196873.1">
    <property type="nucleotide sequence ID" value="NZ_LT608334.1"/>
</dbReference>
<dbReference type="EMBL" id="FMJD01000008">
    <property type="protein sequence ID" value="SCM76818.1"/>
    <property type="molecule type" value="Genomic_DNA"/>
</dbReference>